<dbReference type="GO" id="GO:0045028">
    <property type="term" value="F:G protein-coupled purinergic nucleotide receptor activity"/>
    <property type="evidence" value="ECO:0000318"/>
    <property type="project" value="GO_Central"/>
</dbReference>
<dbReference type="Ensembl" id="ENSLOCT00000002253.1">
    <property type="protein sequence ID" value="ENSLOCP00000002248.1"/>
    <property type="gene ID" value="ENSLOCG00000001943.1"/>
</dbReference>
<dbReference type="SUPFAM" id="SSF81321">
    <property type="entry name" value="Family A G protein-coupled receptor-like"/>
    <property type="match status" value="1"/>
</dbReference>
<dbReference type="InterPro" id="IPR017452">
    <property type="entry name" value="GPCR_Rhodpsn_7TM"/>
</dbReference>
<dbReference type="FunFam" id="1.20.1070.10:FF:000206">
    <property type="entry name" value="Probable G-protein coupled receptor 171"/>
    <property type="match status" value="1"/>
</dbReference>
<dbReference type="InterPro" id="IPR000276">
    <property type="entry name" value="GPCR_Rhodpsn"/>
</dbReference>
<evidence type="ECO:0000256" key="1">
    <source>
        <dbReference type="ARBA" id="ARBA00004651"/>
    </source>
</evidence>
<sequence>LHFFLLLHHEIVEPSGGNSTVSPSSGYCTVNDQMVPFTYLYYLIFLIGILGSSVALWAFTRNCKNKKCINVYLINLLTSDFLLTLALPFKIAVDLGIAPWSLKIFHCQVSAVLIYVNVYASILFLAFVSADRYLQISQASTLFRIQQVGFAKVMSAVVWGLVLFIMVPNMAIPIRSVKEKPLVTCAEFKQEVGLHWHTLTNFLCLAIFVNASAVILISNGCILRRLCQAQEEGKHSTVKQALFNIEMVTAAYIVCFVPYHVVRTPYTFVQNQVITDCSLRRRLFIAKESTLFLSVLNLCFDPILYFYLSRSFREKITEAFKPQKR</sequence>
<keyword evidence="4 11" id="KW-1133">Transmembrane helix</keyword>
<feature type="domain" description="G-protein coupled receptors family 1 profile" evidence="12">
    <location>
        <begin position="51"/>
        <end position="305"/>
    </location>
</feature>
<dbReference type="EMBL" id="AHAT01022480">
    <property type="status" value="NOT_ANNOTATED_CDS"/>
    <property type="molecule type" value="Genomic_DNA"/>
</dbReference>
<dbReference type="PRINTS" id="PR00237">
    <property type="entry name" value="GPCRRHODOPSN"/>
</dbReference>
<feature type="transmembrane region" description="Helical" evidence="11">
    <location>
        <begin position="39"/>
        <end position="59"/>
    </location>
</feature>
<protein>
    <recommendedName>
        <fullName evidence="9">G-protein coupled receptor 171</fullName>
    </recommendedName>
</protein>
<evidence type="ECO:0000256" key="9">
    <source>
        <dbReference type="ARBA" id="ARBA00070742"/>
    </source>
</evidence>
<evidence type="ECO:0000259" key="12">
    <source>
        <dbReference type="PROSITE" id="PS50262"/>
    </source>
</evidence>
<reference evidence="13" key="3">
    <citation type="submission" date="2025-09" db="UniProtKB">
        <authorList>
            <consortium name="Ensembl"/>
        </authorList>
    </citation>
    <scope>IDENTIFICATION</scope>
</reference>
<dbReference type="GeneTree" id="ENSGT01110000267167"/>
<evidence type="ECO:0000313" key="14">
    <source>
        <dbReference type="Proteomes" id="UP000018468"/>
    </source>
</evidence>
<keyword evidence="2" id="KW-1003">Cell membrane</keyword>
<feature type="transmembrane region" description="Helical" evidence="11">
    <location>
        <begin position="289"/>
        <end position="308"/>
    </location>
</feature>
<keyword evidence="14" id="KW-1185">Reference proteome</keyword>
<dbReference type="GO" id="GO:0005886">
    <property type="term" value="C:plasma membrane"/>
    <property type="evidence" value="ECO:0007669"/>
    <property type="project" value="UniProtKB-SubCell"/>
</dbReference>
<keyword evidence="6 11" id="KW-0472">Membrane</keyword>
<dbReference type="AlphaFoldDB" id="W5M1J0"/>
<dbReference type="Gene3D" id="1.20.1070.10">
    <property type="entry name" value="Rhodopsin 7-helix transmembrane proteins"/>
    <property type="match status" value="1"/>
</dbReference>
<feature type="transmembrane region" description="Helical" evidence="11">
    <location>
        <begin position="109"/>
        <end position="128"/>
    </location>
</feature>
<feature type="transmembrane region" description="Helical" evidence="11">
    <location>
        <begin position="71"/>
        <end position="89"/>
    </location>
</feature>
<keyword evidence="8 10" id="KW-0807">Transducer</keyword>
<dbReference type="Proteomes" id="UP000018468">
    <property type="component" value="Linkage group LG14"/>
</dbReference>
<evidence type="ECO:0000256" key="11">
    <source>
        <dbReference type="SAM" id="Phobius"/>
    </source>
</evidence>
<dbReference type="HOGENOM" id="CLU_009579_8_2_1"/>
<dbReference type="STRING" id="7918.ENSLOCP00000002248"/>
<evidence type="ECO:0000256" key="6">
    <source>
        <dbReference type="ARBA" id="ARBA00023136"/>
    </source>
</evidence>
<proteinExistence type="inferred from homology"/>
<keyword evidence="7 10" id="KW-0675">Receptor</keyword>
<keyword evidence="5 10" id="KW-0297">G-protein coupled receptor</keyword>
<comment type="similarity">
    <text evidence="10">Belongs to the G-protein coupled receptor 1 family.</text>
</comment>
<dbReference type="GO" id="GO:0007186">
    <property type="term" value="P:G protein-coupled receptor signaling pathway"/>
    <property type="evidence" value="ECO:0000318"/>
    <property type="project" value="GO_Central"/>
</dbReference>
<feature type="transmembrane region" description="Helical" evidence="11">
    <location>
        <begin position="149"/>
        <end position="172"/>
    </location>
</feature>
<dbReference type="PROSITE" id="PS50262">
    <property type="entry name" value="G_PROTEIN_RECEP_F1_2"/>
    <property type="match status" value="1"/>
</dbReference>
<name>W5M1J0_LEPOC</name>
<keyword evidence="3 10" id="KW-0812">Transmembrane</keyword>
<evidence type="ECO:0000313" key="13">
    <source>
        <dbReference type="Ensembl" id="ENSLOCP00000002248.1"/>
    </source>
</evidence>
<dbReference type="PRINTS" id="PR01157">
    <property type="entry name" value="P2YPURNOCPTR"/>
</dbReference>
<dbReference type="InParanoid" id="W5M1J0"/>
<accession>W5M1J0</accession>
<organism evidence="13 14">
    <name type="scientific">Lepisosteus oculatus</name>
    <name type="common">Spotted gar</name>
    <dbReference type="NCBI Taxonomy" id="7918"/>
    <lineage>
        <taxon>Eukaryota</taxon>
        <taxon>Metazoa</taxon>
        <taxon>Chordata</taxon>
        <taxon>Craniata</taxon>
        <taxon>Vertebrata</taxon>
        <taxon>Euteleostomi</taxon>
        <taxon>Actinopterygii</taxon>
        <taxon>Neopterygii</taxon>
        <taxon>Holostei</taxon>
        <taxon>Semionotiformes</taxon>
        <taxon>Lepisosteidae</taxon>
        <taxon>Lepisosteus</taxon>
    </lineage>
</organism>
<evidence type="ECO:0000256" key="3">
    <source>
        <dbReference type="ARBA" id="ARBA00022692"/>
    </source>
</evidence>
<dbReference type="PANTHER" id="PTHR24233">
    <property type="entry name" value="P2Y PURINOCEPTOR-RELATED G-PROTEIN COUPLED RECEPTOR"/>
    <property type="match status" value="1"/>
</dbReference>
<reference evidence="13" key="2">
    <citation type="submission" date="2025-08" db="UniProtKB">
        <authorList>
            <consortium name="Ensembl"/>
        </authorList>
    </citation>
    <scope>IDENTIFICATION</scope>
</reference>
<reference evidence="14" key="1">
    <citation type="submission" date="2011-12" db="EMBL/GenBank/DDBJ databases">
        <title>The Draft Genome of Lepisosteus oculatus.</title>
        <authorList>
            <consortium name="The Broad Institute Genome Assembly &amp; Analysis Group"/>
            <consortium name="Computational R&amp;D Group"/>
            <consortium name="and Sequencing Platform"/>
            <person name="Di Palma F."/>
            <person name="Alfoldi J."/>
            <person name="Johnson J."/>
            <person name="Berlin A."/>
            <person name="Gnerre S."/>
            <person name="Jaffe D."/>
            <person name="MacCallum I."/>
            <person name="Young S."/>
            <person name="Walker B.J."/>
            <person name="Lander E.S."/>
            <person name="Lindblad-Toh K."/>
        </authorList>
    </citation>
    <scope>NUCLEOTIDE SEQUENCE [LARGE SCALE GENOMIC DNA]</scope>
</reference>
<dbReference type="PANTHER" id="PTHR24233:SF4">
    <property type="entry name" value="G-PROTEIN COUPLED RECEPTOR 171"/>
    <property type="match status" value="1"/>
</dbReference>
<dbReference type="Bgee" id="ENSLOCG00000001943">
    <property type="expression patterns" value="Expressed in pharyngeal gill and 8 other cell types or tissues"/>
</dbReference>
<feature type="transmembrane region" description="Helical" evidence="11">
    <location>
        <begin position="199"/>
        <end position="222"/>
    </location>
</feature>
<evidence type="ECO:0000256" key="4">
    <source>
        <dbReference type="ARBA" id="ARBA00022989"/>
    </source>
</evidence>
<evidence type="ECO:0000256" key="2">
    <source>
        <dbReference type="ARBA" id="ARBA00022475"/>
    </source>
</evidence>
<evidence type="ECO:0000256" key="8">
    <source>
        <dbReference type="ARBA" id="ARBA00023224"/>
    </source>
</evidence>
<dbReference type="OMA" id="EPFTYFY"/>
<dbReference type="PROSITE" id="PS00237">
    <property type="entry name" value="G_PROTEIN_RECEP_F1_1"/>
    <property type="match status" value="1"/>
</dbReference>
<dbReference type="Pfam" id="PF00001">
    <property type="entry name" value="7tm_1"/>
    <property type="match status" value="1"/>
</dbReference>
<feature type="transmembrane region" description="Helical" evidence="11">
    <location>
        <begin position="242"/>
        <end position="261"/>
    </location>
</feature>
<evidence type="ECO:0000256" key="7">
    <source>
        <dbReference type="ARBA" id="ARBA00023170"/>
    </source>
</evidence>
<evidence type="ECO:0000256" key="10">
    <source>
        <dbReference type="RuleBase" id="RU000688"/>
    </source>
</evidence>
<evidence type="ECO:0000256" key="5">
    <source>
        <dbReference type="ARBA" id="ARBA00023040"/>
    </source>
</evidence>
<dbReference type="eggNOG" id="ENOG502QTCA">
    <property type="taxonomic scope" value="Eukaryota"/>
</dbReference>
<comment type="subcellular location">
    <subcellularLocation>
        <location evidence="1">Cell membrane</location>
        <topology evidence="1">Multi-pass membrane protein</topology>
    </subcellularLocation>
</comment>